<feature type="transmembrane region" description="Helical" evidence="1">
    <location>
        <begin position="197"/>
        <end position="224"/>
    </location>
</feature>
<evidence type="ECO:0000313" key="3">
    <source>
        <dbReference type="EMBL" id="KRM73458.1"/>
    </source>
</evidence>
<dbReference type="GO" id="GO:0006465">
    <property type="term" value="P:signal peptide processing"/>
    <property type="evidence" value="ECO:0007669"/>
    <property type="project" value="TreeGrafter"/>
</dbReference>
<gene>
    <name evidence="3" type="ORF">FC82_GL001337</name>
</gene>
<feature type="domain" description="Prepilin peptidase A24 N-terminal" evidence="2">
    <location>
        <begin position="36"/>
        <end position="112"/>
    </location>
</feature>
<dbReference type="Proteomes" id="UP000051845">
    <property type="component" value="Unassembled WGS sequence"/>
</dbReference>
<proteinExistence type="predicted"/>
<feature type="transmembrane region" description="Helical" evidence="1">
    <location>
        <begin position="121"/>
        <end position="138"/>
    </location>
</feature>
<dbReference type="AlphaFoldDB" id="A0A0R2B449"/>
<feature type="transmembrane region" description="Helical" evidence="1">
    <location>
        <begin position="150"/>
        <end position="177"/>
    </location>
</feature>
<accession>A0A0R2B449</accession>
<organism evidence="3 4">
    <name type="scientific">Secundilactobacillus collinoides DSM 20515 = JCM 1123</name>
    <dbReference type="NCBI Taxonomy" id="1423733"/>
    <lineage>
        <taxon>Bacteria</taxon>
        <taxon>Bacillati</taxon>
        <taxon>Bacillota</taxon>
        <taxon>Bacilli</taxon>
        <taxon>Lactobacillales</taxon>
        <taxon>Lactobacillaceae</taxon>
        <taxon>Secundilactobacillus</taxon>
    </lineage>
</organism>
<dbReference type="InterPro" id="IPR050882">
    <property type="entry name" value="Prepilin_peptidase/N-MTase"/>
</dbReference>
<dbReference type="PANTHER" id="PTHR30487:SF0">
    <property type="entry name" value="PREPILIN LEADER PEPTIDASE_N-METHYLTRANSFERASE-RELATED"/>
    <property type="match status" value="1"/>
</dbReference>
<dbReference type="Pfam" id="PF06750">
    <property type="entry name" value="A24_N_bact"/>
    <property type="match status" value="1"/>
</dbReference>
<comment type="caution">
    <text evidence="3">The sequence shown here is derived from an EMBL/GenBank/DDBJ whole genome shotgun (WGS) entry which is preliminary data.</text>
</comment>
<dbReference type="GO" id="GO:0005886">
    <property type="term" value="C:plasma membrane"/>
    <property type="evidence" value="ECO:0007669"/>
    <property type="project" value="TreeGrafter"/>
</dbReference>
<keyword evidence="1" id="KW-0812">Transmembrane</keyword>
<dbReference type="STRING" id="33960.TY91_16045"/>
<dbReference type="GO" id="GO:0004190">
    <property type="term" value="F:aspartic-type endopeptidase activity"/>
    <property type="evidence" value="ECO:0007669"/>
    <property type="project" value="TreeGrafter"/>
</dbReference>
<feature type="transmembrane region" description="Helical" evidence="1">
    <location>
        <begin position="30"/>
        <end position="49"/>
    </location>
</feature>
<evidence type="ECO:0000259" key="2">
    <source>
        <dbReference type="Pfam" id="PF06750"/>
    </source>
</evidence>
<evidence type="ECO:0000313" key="4">
    <source>
        <dbReference type="Proteomes" id="UP000051845"/>
    </source>
</evidence>
<evidence type="ECO:0000256" key="1">
    <source>
        <dbReference type="SAM" id="Phobius"/>
    </source>
</evidence>
<reference evidence="3 4" key="1">
    <citation type="journal article" date="2015" name="Genome Announc.">
        <title>Expanding the biotechnology potential of lactobacilli through comparative genomics of 213 strains and associated genera.</title>
        <authorList>
            <person name="Sun Z."/>
            <person name="Harris H.M."/>
            <person name="McCann A."/>
            <person name="Guo C."/>
            <person name="Argimon S."/>
            <person name="Zhang W."/>
            <person name="Yang X."/>
            <person name="Jeffery I.B."/>
            <person name="Cooney J.C."/>
            <person name="Kagawa T.F."/>
            <person name="Liu W."/>
            <person name="Song Y."/>
            <person name="Salvetti E."/>
            <person name="Wrobel A."/>
            <person name="Rasinkangas P."/>
            <person name="Parkhill J."/>
            <person name="Rea M.C."/>
            <person name="O'Sullivan O."/>
            <person name="Ritari J."/>
            <person name="Douillard F.P."/>
            <person name="Paul Ross R."/>
            <person name="Yang R."/>
            <person name="Briner A.E."/>
            <person name="Felis G.E."/>
            <person name="de Vos W.M."/>
            <person name="Barrangou R."/>
            <person name="Klaenhammer T.R."/>
            <person name="Caufield P.W."/>
            <person name="Cui Y."/>
            <person name="Zhang H."/>
            <person name="O'Toole P.W."/>
        </authorList>
    </citation>
    <scope>NUCLEOTIDE SEQUENCE [LARGE SCALE GENOMIC DNA]</scope>
    <source>
        <strain evidence="3 4">DSM 20515</strain>
    </source>
</reference>
<sequence length="250" mass="28417">MKGQCQRVTRKLLPSFPRSYPQEDNMMTKYLVLFTIGSVIGSFCQVIAIRGLRAATLTTEPSHCDYCGNRLAWFELVPLVSYLVLQGKCRHCRNKIPLAGLFAEVAGGCVALYYREPSTDLLLLLIGFLLLIMSLCDWRELAVPNYLLGATAFTISAFLMVNNLFTIWHLLIFIVWLCYQRWPVFNKWLGEADLDLMLLYGVLAGPTLTCQAVLIGSGLAIMAFKVWQRRQLPFVPCLAIGYYWILWCLL</sequence>
<dbReference type="PANTHER" id="PTHR30487">
    <property type="entry name" value="TYPE 4 PREPILIN-LIKE PROTEINS LEADER PEPTIDE-PROCESSING ENZYME"/>
    <property type="match status" value="1"/>
</dbReference>
<protein>
    <recommendedName>
        <fullName evidence="2">Prepilin peptidase A24 N-terminal domain-containing protein</fullName>
    </recommendedName>
</protein>
<name>A0A0R2B449_SECCO</name>
<keyword evidence="1" id="KW-0472">Membrane</keyword>
<dbReference type="EMBL" id="AYYR01000125">
    <property type="protein sequence ID" value="KRM73458.1"/>
    <property type="molecule type" value="Genomic_DNA"/>
</dbReference>
<dbReference type="PATRIC" id="fig|1423733.4.peg.1405"/>
<keyword evidence="1" id="KW-1133">Transmembrane helix</keyword>
<dbReference type="InterPro" id="IPR010627">
    <property type="entry name" value="Prepilin_pept_A24_N"/>
</dbReference>
<feature type="transmembrane region" description="Helical" evidence="1">
    <location>
        <begin position="231"/>
        <end position="247"/>
    </location>
</feature>